<dbReference type="Pfam" id="PF03960">
    <property type="entry name" value="ArsC"/>
    <property type="match status" value="1"/>
</dbReference>
<name>A0A0R1RSA6_9LACO</name>
<dbReference type="PROSITE" id="PS51353">
    <property type="entry name" value="ARSC"/>
    <property type="match status" value="1"/>
</dbReference>
<evidence type="ECO:0000313" key="2">
    <source>
        <dbReference type="EMBL" id="KRL56187.1"/>
    </source>
</evidence>
<dbReference type="PATRIC" id="fig|1114972.6.peg.2282"/>
<comment type="caution">
    <text evidence="2">The sequence shown here is derived from an EMBL/GenBank/DDBJ whole genome shotgun (WGS) entry which is preliminary data.</text>
</comment>
<dbReference type="Gene3D" id="3.40.30.10">
    <property type="entry name" value="Glutaredoxin"/>
    <property type="match status" value="1"/>
</dbReference>
<dbReference type="InterPro" id="IPR036249">
    <property type="entry name" value="Thioredoxin-like_sf"/>
</dbReference>
<dbReference type="AlphaFoldDB" id="A0A0R1RSA6"/>
<accession>A0A0R1RSA6</accession>
<comment type="similarity">
    <text evidence="1">Belongs to the ArsC family.</text>
</comment>
<dbReference type="EMBL" id="AZFF01000005">
    <property type="protein sequence ID" value="KRL56187.1"/>
    <property type="molecule type" value="Genomic_DNA"/>
</dbReference>
<dbReference type="Proteomes" id="UP000051999">
    <property type="component" value="Unassembled WGS sequence"/>
</dbReference>
<dbReference type="PANTHER" id="PTHR30041">
    <property type="entry name" value="ARSENATE REDUCTASE"/>
    <property type="match status" value="1"/>
</dbReference>
<proteinExistence type="inferred from homology"/>
<dbReference type="eggNOG" id="COG1393">
    <property type="taxonomic scope" value="Bacteria"/>
</dbReference>
<evidence type="ECO:0008006" key="4">
    <source>
        <dbReference type="Google" id="ProtNLM"/>
    </source>
</evidence>
<evidence type="ECO:0000256" key="1">
    <source>
        <dbReference type="PROSITE-ProRule" id="PRU01282"/>
    </source>
</evidence>
<dbReference type="SUPFAM" id="SSF52833">
    <property type="entry name" value="Thioredoxin-like"/>
    <property type="match status" value="1"/>
</dbReference>
<keyword evidence="3" id="KW-1185">Reference proteome</keyword>
<dbReference type="InterPro" id="IPR006660">
    <property type="entry name" value="Arsenate_reductase-like"/>
</dbReference>
<reference evidence="2 3" key="1">
    <citation type="journal article" date="2015" name="Genome Announc.">
        <title>Expanding the biotechnology potential of lactobacilli through comparative genomics of 213 strains and associated genera.</title>
        <authorList>
            <person name="Sun Z."/>
            <person name="Harris H.M."/>
            <person name="McCann A."/>
            <person name="Guo C."/>
            <person name="Argimon S."/>
            <person name="Zhang W."/>
            <person name="Yang X."/>
            <person name="Jeffery I.B."/>
            <person name="Cooney J.C."/>
            <person name="Kagawa T.F."/>
            <person name="Liu W."/>
            <person name="Song Y."/>
            <person name="Salvetti E."/>
            <person name="Wrobel A."/>
            <person name="Rasinkangas P."/>
            <person name="Parkhill J."/>
            <person name="Rea M.C."/>
            <person name="O'Sullivan O."/>
            <person name="Ritari J."/>
            <person name="Douillard F.P."/>
            <person name="Paul Ross R."/>
            <person name="Yang R."/>
            <person name="Briner A.E."/>
            <person name="Felis G.E."/>
            <person name="de Vos W.M."/>
            <person name="Barrangou R."/>
            <person name="Klaenhammer T.R."/>
            <person name="Caufield P.W."/>
            <person name="Cui Y."/>
            <person name="Zhang H."/>
            <person name="O'Toole P.W."/>
        </authorList>
    </citation>
    <scope>NUCLEOTIDE SEQUENCE [LARGE SCALE GENOMIC DNA]</scope>
    <source>
        <strain evidence="2 3">DSM 15814</strain>
    </source>
</reference>
<evidence type="ECO:0000313" key="3">
    <source>
        <dbReference type="Proteomes" id="UP000051999"/>
    </source>
</evidence>
<dbReference type="STRING" id="1114972.FD35_GL002229"/>
<dbReference type="PANTHER" id="PTHR30041:SF7">
    <property type="entry name" value="GLOBAL TRANSCRIPTIONAL REGULATOR SPX"/>
    <property type="match status" value="1"/>
</dbReference>
<protein>
    <recommendedName>
        <fullName evidence="4">Transcriptional regulator Spx</fullName>
    </recommendedName>
</protein>
<sequence>MEMKIMIKIYTIPSNLPSRQAVRWLTQHDVAFTEQRVHVDQPELTIDELKQFLMASENGVDDLLSFQSLAYAAFIKNHDPEAMSLQALLTAMIENIRLLHFPIIYDDHLHILQTGFSQDDIRVFLPRSVRVQELTTMLLRESKSDELSDIE</sequence>
<gene>
    <name evidence="2" type="ORF">FD35_GL002229</name>
</gene>
<organism evidence="2 3">
    <name type="scientific">Furfurilactobacillus rossiae DSM 15814</name>
    <dbReference type="NCBI Taxonomy" id="1114972"/>
    <lineage>
        <taxon>Bacteria</taxon>
        <taxon>Bacillati</taxon>
        <taxon>Bacillota</taxon>
        <taxon>Bacilli</taxon>
        <taxon>Lactobacillales</taxon>
        <taxon>Lactobacillaceae</taxon>
        <taxon>Furfurilactobacillus</taxon>
    </lineage>
</organism>
<dbReference type="OrthoDB" id="9794155at2"/>